<keyword evidence="3" id="KW-1185">Reference proteome</keyword>
<protein>
    <recommendedName>
        <fullName evidence="1">TTI1 N-terminal TPR domain-containing protein</fullName>
    </recommendedName>
</protein>
<dbReference type="Proteomes" id="UP000708148">
    <property type="component" value="Unassembled WGS sequence"/>
</dbReference>
<gene>
    <name evidence="2" type="ORF">OSTQU699_LOCUS3755</name>
</gene>
<dbReference type="AlphaFoldDB" id="A0A8S1ITY5"/>
<dbReference type="InterPro" id="IPR057566">
    <property type="entry name" value="TPR_TTI1_N"/>
</dbReference>
<organism evidence="2 3">
    <name type="scientific">Ostreobium quekettii</name>
    <dbReference type="NCBI Taxonomy" id="121088"/>
    <lineage>
        <taxon>Eukaryota</taxon>
        <taxon>Viridiplantae</taxon>
        <taxon>Chlorophyta</taxon>
        <taxon>core chlorophytes</taxon>
        <taxon>Ulvophyceae</taxon>
        <taxon>TCBD clade</taxon>
        <taxon>Bryopsidales</taxon>
        <taxon>Ostreobineae</taxon>
        <taxon>Ostreobiaceae</taxon>
        <taxon>Ostreobium</taxon>
    </lineage>
</organism>
<accession>A0A8S1ITY5</accession>
<comment type="caution">
    <text evidence="2">The sequence shown here is derived from an EMBL/GenBank/DDBJ whole genome shotgun (WGS) entry which is preliminary data.</text>
</comment>
<dbReference type="Pfam" id="PF24173">
    <property type="entry name" value="TPR_TTI1_N"/>
    <property type="match status" value="1"/>
</dbReference>
<evidence type="ECO:0000259" key="1">
    <source>
        <dbReference type="Pfam" id="PF24173"/>
    </source>
</evidence>
<proteinExistence type="predicted"/>
<evidence type="ECO:0000313" key="2">
    <source>
        <dbReference type="EMBL" id="CAD7698394.1"/>
    </source>
</evidence>
<evidence type="ECO:0000313" key="3">
    <source>
        <dbReference type="Proteomes" id="UP000708148"/>
    </source>
</evidence>
<reference evidence="2" key="1">
    <citation type="submission" date="2020-12" db="EMBL/GenBank/DDBJ databases">
        <authorList>
            <person name="Iha C."/>
        </authorList>
    </citation>
    <scope>NUCLEOTIDE SEQUENCE</scope>
</reference>
<feature type="domain" description="TTI1 N-terminal TPR" evidence="1">
    <location>
        <begin position="86"/>
        <end position="184"/>
    </location>
</feature>
<dbReference type="EMBL" id="CAJHUC010000819">
    <property type="protein sequence ID" value="CAD7698394.1"/>
    <property type="molecule type" value="Genomic_DNA"/>
</dbReference>
<name>A0A8S1ITY5_9CHLO</name>
<sequence length="188" mass="20288">MPMAAAWPNVYGALGDVLSSRSDAGRLPDALDGLRGAISHAPEAALEEARGSLMLPLLALAQSVAIARSDKAERCAEQIRFPLAKADRVAERAIGCLEELLSRTCCSDATEFVRLLYALADLMVLNKETASEEVRLASIGCLANLASRHKCNNADLQDQMAEDRPREVLAFLTHQCLKAAREEGDRGL</sequence>